<dbReference type="HOGENOM" id="CLU_643556_0_0_0"/>
<name>A0A0H2ULN4_CHLPN</name>
<evidence type="ECO:0000313" key="1">
    <source>
        <dbReference type="EMBL" id="AAD18559.1"/>
    </source>
</evidence>
<protein>
    <submittedName>
        <fullName evidence="1">Uncharacterized protein</fullName>
    </submittedName>
</protein>
<dbReference type="OrthoDB" id="21407at2"/>
<dbReference type="Proteomes" id="UP000000801">
    <property type="component" value="Chromosome"/>
</dbReference>
<accession>A0A0H2ULN4</accession>
<gene>
    <name evidence="1" type="ordered locus">CPn_0415</name>
</gene>
<dbReference type="EMBL" id="AE001363">
    <property type="protein sequence ID" value="AAD18559.1"/>
    <property type="molecule type" value="Genomic_DNA"/>
</dbReference>
<reference evidence="1 2" key="1">
    <citation type="journal article" date="1999" name="Nat. Genet.">
        <title>Comparative genomes of Chlamydia pneumoniae and C. trachomatis.</title>
        <authorList>
            <person name="Kalman S."/>
            <person name="Mitchell W."/>
            <person name="Marathe R."/>
            <person name="Lammel C."/>
            <person name="Fan J."/>
            <person name="Hyman R.W."/>
            <person name="Olinger L."/>
            <person name="Grimwood J."/>
            <person name="Davis R.W."/>
            <person name="Stephens R.S."/>
        </authorList>
    </citation>
    <scope>NUCLEOTIDE SEQUENCE [LARGE SCALE GENOMIC DNA]</scope>
    <source>
        <strain evidence="1 2">CWL029</strain>
    </source>
</reference>
<organism evidence="1 2">
    <name type="scientific">Chlamydia pneumoniae</name>
    <name type="common">Chlamydophila pneumoniae</name>
    <dbReference type="NCBI Taxonomy" id="83558"/>
    <lineage>
        <taxon>Bacteria</taxon>
        <taxon>Pseudomonadati</taxon>
        <taxon>Chlamydiota</taxon>
        <taxon>Chlamydiia</taxon>
        <taxon>Chlamydiales</taxon>
        <taxon>Chlamydiaceae</taxon>
        <taxon>Chlamydia/Chlamydophila group</taxon>
        <taxon>Chlamydia</taxon>
    </lineage>
</organism>
<dbReference type="AlphaFoldDB" id="A0A0H2ULN4"/>
<dbReference type="PATRIC" id="fig|115713.3.peg.459"/>
<evidence type="ECO:0000313" key="2">
    <source>
        <dbReference type="Proteomes" id="UP000000801"/>
    </source>
</evidence>
<sequence length="426" mass="47946">MTLIFVIIIVWCNAFLIKLCVIMGLQSRLQHCIEVSQNSNFDSQVKQFIYACQDKTLRQSVLKIFRYHPLLKIHDIARAVYLLMALEEGEDLGLSFLNVQQYPSGAVELFSCGGFPWKGLPYPAEHAEFGLLLLQIAEFYEESQAYVSKMSHFQQALFDHQGSVFPSLWSQENSRLLKEKTTLSQSFLFQLGMQIHPEYSLEDPALGFWMQRTRSSSAFVAASGCQSSLGAYSSGDVGVIAYGPCSGDISDCYYFGCCGIAKEFVCQKSHQTTEISFLTSTGKPHPRNTGFSYLRDSYVHLPIRCKITISDKQYRVHAALAEATSAMTFSIFCKGKNCQVVDGPRLRSCSLDSYKGPGNDIMILGENDAINIVSASPYMEIFALQGKEKFWNADFLINIPYKEEGVMLIFEKKVTSEKGRFFTKMN</sequence>
<dbReference type="KEGG" id="cpn:CPn_0415"/>
<proteinExistence type="predicted"/>